<proteinExistence type="predicted"/>
<keyword evidence="1" id="KW-1185">Reference proteome</keyword>
<evidence type="ECO:0000313" key="2">
    <source>
        <dbReference type="WBParaSite" id="nRc.2.0.1.t20428-RA"/>
    </source>
</evidence>
<organism evidence="1 2">
    <name type="scientific">Romanomermis culicivorax</name>
    <name type="common">Nematode worm</name>
    <dbReference type="NCBI Taxonomy" id="13658"/>
    <lineage>
        <taxon>Eukaryota</taxon>
        <taxon>Metazoa</taxon>
        <taxon>Ecdysozoa</taxon>
        <taxon>Nematoda</taxon>
        <taxon>Enoplea</taxon>
        <taxon>Dorylaimia</taxon>
        <taxon>Mermithida</taxon>
        <taxon>Mermithoidea</taxon>
        <taxon>Mermithidae</taxon>
        <taxon>Romanomermis</taxon>
    </lineage>
</organism>
<sequence>MDDLRSSEDWLVTEDTVPGVEMPDTVEHLEGEIAPEILFICGSFNVFFSGSKKAVVTVNPPDPDLGGGVDGVVF</sequence>
<name>A0A915J3L3_ROMCU</name>
<dbReference type="Proteomes" id="UP000887565">
    <property type="component" value="Unplaced"/>
</dbReference>
<accession>A0A915J3L3</accession>
<dbReference type="AlphaFoldDB" id="A0A915J3L3"/>
<evidence type="ECO:0000313" key="1">
    <source>
        <dbReference type="Proteomes" id="UP000887565"/>
    </source>
</evidence>
<dbReference type="WBParaSite" id="nRc.2.0.1.t20428-RA">
    <property type="protein sequence ID" value="nRc.2.0.1.t20428-RA"/>
    <property type="gene ID" value="nRc.2.0.1.g20428"/>
</dbReference>
<reference evidence="2" key="1">
    <citation type="submission" date="2022-11" db="UniProtKB">
        <authorList>
            <consortium name="WormBaseParasite"/>
        </authorList>
    </citation>
    <scope>IDENTIFICATION</scope>
</reference>
<protein>
    <submittedName>
        <fullName evidence="2">Uncharacterized protein</fullName>
    </submittedName>
</protein>